<sequence>MKISKWSVPWMLLTASVLVTGCAASRREMYIQEKASDYVYRKPIAEVWPEVRAMLKEKELPVREAPGGYEISTDWHQLGASSNLGTSYVRYLVRGHQPSPAMTQVEILRQNRVESGQGAMATPNNRTAGTDSVSRTRDREMEWELLQRVDPEGAKALKAEAEATIK</sequence>
<dbReference type="OrthoDB" id="5515529at2"/>
<evidence type="ECO:0000313" key="2">
    <source>
        <dbReference type="EMBL" id="ATB30673.1"/>
    </source>
</evidence>
<dbReference type="EMBL" id="CP022163">
    <property type="protein sequence ID" value="ATB30673.1"/>
    <property type="molecule type" value="Genomic_DNA"/>
</dbReference>
<feature type="region of interest" description="Disordered" evidence="1">
    <location>
        <begin position="115"/>
        <end position="137"/>
    </location>
</feature>
<proteinExistence type="predicted"/>
<feature type="compositionally biased region" description="Polar residues" evidence="1">
    <location>
        <begin position="122"/>
        <end position="133"/>
    </location>
</feature>
<gene>
    <name evidence="2" type="ORF">MEBOL_004134</name>
</gene>
<dbReference type="RefSeq" id="WP_157775314.1">
    <property type="nucleotide sequence ID" value="NZ_CP022163.1"/>
</dbReference>
<reference evidence="2 3" key="1">
    <citation type="submission" date="2017-06" db="EMBL/GenBank/DDBJ databases">
        <authorList>
            <person name="Kim H.J."/>
            <person name="Triplett B.A."/>
        </authorList>
    </citation>
    <scope>NUCLEOTIDE SEQUENCE [LARGE SCALE GENOMIC DNA]</scope>
    <source>
        <strain evidence="2 3">DSM 14713</strain>
    </source>
</reference>
<accession>A0A250IHH1</accession>
<evidence type="ECO:0000256" key="1">
    <source>
        <dbReference type="SAM" id="MobiDB-lite"/>
    </source>
</evidence>
<dbReference type="KEGG" id="mbd:MEBOL_004134"/>
<evidence type="ECO:0000313" key="3">
    <source>
        <dbReference type="Proteomes" id="UP000217289"/>
    </source>
</evidence>
<protein>
    <recommendedName>
        <fullName evidence="4">Lipoprotein</fullName>
    </recommendedName>
</protein>
<name>A0A250IHH1_9BACT</name>
<keyword evidence="3" id="KW-1185">Reference proteome</keyword>
<dbReference type="PROSITE" id="PS51257">
    <property type="entry name" value="PROKAR_LIPOPROTEIN"/>
    <property type="match status" value="1"/>
</dbReference>
<evidence type="ECO:0008006" key="4">
    <source>
        <dbReference type="Google" id="ProtNLM"/>
    </source>
</evidence>
<dbReference type="Proteomes" id="UP000217289">
    <property type="component" value="Chromosome"/>
</dbReference>
<dbReference type="AlphaFoldDB" id="A0A250IHH1"/>
<organism evidence="2 3">
    <name type="scientific">Melittangium boletus DSM 14713</name>
    <dbReference type="NCBI Taxonomy" id="1294270"/>
    <lineage>
        <taxon>Bacteria</taxon>
        <taxon>Pseudomonadati</taxon>
        <taxon>Myxococcota</taxon>
        <taxon>Myxococcia</taxon>
        <taxon>Myxococcales</taxon>
        <taxon>Cystobacterineae</taxon>
        <taxon>Archangiaceae</taxon>
        <taxon>Melittangium</taxon>
    </lineage>
</organism>